<keyword evidence="2" id="KW-1185">Reference proteome</keyword>
<sequence>ATPIRQPEPYWRSRADAAAKIPNPMYASNAGTTPMQQPQSLRSRADAAAKMINPIYASGSADPPMDQPQTDNQARANDDENAPEVTYATIPDDAPMDQPQARANDDENTPDATIPDGAYPGGASG</sequence>
<evidence type="ECO:0000313" key="2">
    <source>
        <dbReference type="Proteomes" id="UP000515135"/>
    </source>
</evidence>
<dbReference type="AlphaFoldDB" id="A0A6P4YJE5"/>
<organism evidence="2 3">
    <name type="scientific">Branchiostoma belcheri</name>
    <name type="common">Amphioxus</name>
    <dbReference type="NCBI Taxonomy" id="7741"/>
    <lineage>
        <taxon>Eukaryota</taxon>
        <taxon>Metazoa</taxon>
        <taxon>Chordata</taxon>
        <taxon>Cephalochordata</taxon>
        <taxon>Leptocardii</taxon>
        <taxon>Amphioxiformes</taxon>
        <taxon>Branchiostomatidae</taxon>
        <taxon>Branchiostoma</taxon>
    </lineage>
</organism>
<protein>
    <submittedName>
        <fullName evidence="3">Uncharacterized protein LOC109465811</fullName>
    </submittedName>
</protein>
<evidence type="ECO:0000256" key="1">
    <source>
        <dbReference type="SAM" id="MobiDB-lite"/>
    </source>
</evidence>
<evidence type="ECO:0000313" key="3">
    <source>
        <dbReference type="RefSeq" id="XP_019618812.1"/>
    </source>
</evidence>
<dbReference type="GeneID" id="109465811"/>
<dbReference type="OrthoDB" id="10225697at2759"/>
<dbReference type="KEGG" id="bbel:109465811"/>
<name>A0A6P4YJE5_BRABE</name>
<feature type="compositionally biased region" description="Polar residues" evidence="1">
    <location>
        <begin position="29"/>
        <end position="42"/>
    </location>
</feature>
<feature type="non-terminal residue" evidence="3">
    <location>
        <position position="125"/>
    </location>
</feature>
<gene>
    <name evidence="3" type="primary">LOC109465811</name>
</gene>
<accession>A0A6P4YJE5</accession>
<feature type="non-terminal residue" evidence="3">
    <location>
        <position position="1"/>
    </location>
</feature>
<feature type="region of interest" description="Disordered" evidence="1">
    <location>
        <begin position="21"/>
        <end position="125"/>
    </location>
</feature>
<proteinExistence type="predicted"/>
<reference evidence="3" key="1">
    <citation type="submission" date="2025-08" db="UniProtKB">
        <authorList>
            <consortium name="RefSeq"/>
        </authorList>
    </citation>
    <scope>IDENTIFICATION</scope>
    <source>
        <tissue evidence="3">Gonad</tissue>
    </source>
</reference>
<dbReference type="Proteomes" id="UP000515135">
    <property type="component" value="Unplaced"/>
</dbReference>
<dbReference type="RefSeq" id="XP_019618812.1">
    <property type="nucleotide sequence ID" value="XM_019763253.1"/>
</dbReference>